<name>A0A1I7G2L9_9FIRM</name>
<protein>
    <submittedName>
        <fullName evidence="2">Uncharacterized protein</fullName>
    </submittedName>
</protein>
<sequence length="399" mass="45951">MNHIQEKTFTLLKEVITICESSGIRYYAGSETLRLAMVFGGHSSESVNLDILIPAEDMMKFVEAARKTMKSGRAVEYMGNNKYFSLFEINYVDTTTTFLNVKEGWDVACPGARIIIRPIRRNVTGFRHTYNGVLESGMERTGYRAFRKISGKNVLSVLLVYLHSIFGRAAMSRRMFRRFTKVYSGMSEIVLIKRHRGETREVAGSHFNGGEGIAFESITICGPNDPAGFLEEYLGPEWRERTEERARVYTNVIVSSVTPYEEVLKQSRYAQRIQQIHSLNMRNKFSKVFFLKNFGKYNEAVKLLRRSGDRLDLYEYFQARRDVIYNLYNAGDYEQLEEVFLVYEKKALSYLSEGLGLCVSKEYMDILCAILRHNGMEEEAAELERLAPKEHYLPVGQKA</sequence>
<dbReference type="Proteomes" id="UP000198817">
    <property type="component" value="Unassembled WGS sequence"/>
</dbReference>
<dbReference type="EMBL" id="FPBT01000004">
    <property type="protein sequence ID" value="SFU42705.1"/>
    <property type="molecule type" value="Genomic_DNA"/>
</dbReference>
<gene>
    <name evidence="2" type="ORF">SAMN05216508_104118</name>
</gene>
<dbReference type="STRING" id="155865.SAMN05216515_10413"/>
<evidence type="ECO:0000256" key="1">
    <source>
        <dbReference type="SAM" id="Phobius"/>
    </source>
</evidence>
<feature type="transmembrane region" description="Helical" evidence="1">
    <location>
        <begin position="154"/>
        <end position="171"/>
    </location>
</feature>
<evidence type="ECO:0000313" key="3">
    <source>
        <dbReference type="Proteomes" id="UP000198817"/>
    </source>
</evidence>
<dbReference type="RefSeq" id="WP_090470411.1">
    <property type="nucleotide sequence ID" value="NZ_FOWF01000004.1"/>
</dbReference>
<keyword evidence="1" id="KW-1133">Transmembrane helix</keyword>
<keyword evidence="1" id="KW-0472">Membrane</keyword>
<dbReference type="OrthoDB" id="1976819at2"/>
<keyword evidence="3" id="KW-1185">Reference proteome</keyword>
<keyword evidence="1" id="KW-0812">Transmembrane</keyword>
<reference evidence="2 3" key="1">
    <citation type="submission" date="2016-10" db="EMBL/GenBank/DDBJ databases">
        <authorList>
            <person name="de Groot N.N."/>
        </authorList>
    </citation>
    <scope>NUCLEOTIDE SEQUENCE [LARGE SCALE GENOMIC DNA]</scope>
    <source>
        <strain evidence="2 3">KHGC13</strain>
    </source>
</reference>
<organism evidence="2 3">
    <name type="scientific">Eubacterium pyruvativorans</name>
    <dbReference type="NCBI Taxonomy" id="155865"/>
    <lineage>
        <taxon>Bacteria</taxon>
        <taxon>Bacillati</taxon>
        <taxon>Bacillota</taxon>
        <taxon>Clostridia</taxon>
        <taxon>Eubacteriales</taxon>
        <taxon>Eubacteriaceae</taxon>
        <taxon>Eubacterium</taxon>
    </lineage>
</organism>
<dbReference type="AlphaFoldDB" id="A0A1I7G2L9"/>
<proteinExistence type="predicted"/>
<evidence type="ECO:0000313" key="2">
    <source>
        <dbReference type="EMBL" id="SFU42705.1"/>
    </source>
</evidence>
<accession>A0A1I7G2L9</accession>